<dbReference type="Proteomes" id="UP001482620">
    <property type="component" value="Unassembled WGS sequence"/>
</dbReference>
<comment type="caution">
    <text evidence="1">The sequence shown here is derived from an EMBL/GenBank/DDBJ whole genome shotgun (WGS) entry which is preliminary data.</text>
</comment>
<gene>
    <name evidence="1" type="ORF">ILYODFUR_008683</name>
</gene>
<sequence length="131" mass="14788">MNILCKCKPPHTNIPSTNFPICSVSHFYICNPCSVVILLLHASLKREKLIFRSEKGLSDANQISPPPDKDICVDFSTGTKRVSEHALVWMGALEEESSQPPFAVSAYQCGRNKFTIGRKMLSWWLRKHGQK</sequence>
<keyword evidence="2" id="KW-1185">Reference proteome</keyword>
<evidence type="ECO:0000313" key="2">
    <source>
        <dbReference type="Proteomes" id="UP001482620"/>
    </source>
</evidence>
<protein>
    <submittedName>
        <fullName evidence="1">Uncharacterized protein</fullName>
    </submittedName>
</protein>
<proteinExistence type="predicted"/>
<reference evidence="1 2" key="1">
    <citation type="submission" date="2021-06" db="EMBL/GenBank/DDBJ databases">
        <authorList>
            <person name="Palmer J.M."/>
        </authorList>
    </citation>
    <scope>NUCLEOTIDE SEQUENCE [LARGE SCALE GENOMIC DNA]</scope>
    <source>
        <strain evidence="2">if_2019</strain>
        <tissue evidence="1">Muscle</tissue>
    </source>
</reference>
<organism evidence="1 2">
    <name type="scientific">Ilyodon furcidens</name>
    <name type="common">goldbreast splitfin</name>
    <dbReference type="NCBI Taxonomy" id="33524"/>
    <lineage>
        <taxon>Eukaryota</taxon>
        <taxon>Metazoa</taxon>
        <taxon>Chordata</taxon>
        <taxon>Craniata</taxon>
        <taxon>Vertebrata</taxon>
        <taxon>Euteleostomi</taxon>
        <taxon>Actinopterygii</taxon>
        <taxon>Neopterygii</taxon>
        <taxon>Teleostei</taxon>
        <taxon>Neoteleostei</taxon>
        <taxon>Acanthomorphata</taxon>
        <taxon>Ovalentaria</taxon>
        <taxon>Atherinomorphae</taxon>
        <taxon>Cyprinodontiformes</taxon>
        <taxon>Goodeidae</taxon>
        <taxon>Ilyodon</taxon>
    </lineage>
</organism>
<dbReference type="EMBL" id="JAHRIQ010081688">
    <property type="protein sequence ID" value="MEQ2247370.1"/>
    <property type="molecule type" value="Genomic_DNA"/>
</dbReference>
<name>A0ABV0USG1_9TELE</name>
<accession>A0ABV0USG1</accession>
<evidence type="ECO:0000313" key="1">
    <source>
        <dbReference type="EMBL" id="MEQ2247370.1"/>
    </source>
</evidence>